<dbReference type="EMBL" id="PFEE01000063">
    <property type="protein sequence ID" value="PJE63508.1"/>
    <property type="molecule type" value="Genomic_DNA"/>
</dbReference>
<dbReference type="GO" id="GO:0046983">
    <property type="term" value="F:protein dimerization activity"/>
    <property type="evidence" value="ECO:0007669"/>
    <property type="project" value="InterPro"/>
</dbReference>
<comment type="similarity">
    <text evidence="1">Belongs to the RNA polymerase alpha chain family.</text>
</comment>
<feature type="domain" description="DNA-directed RNA polymerase RpoA/D/Rpb3-type" evidence="11">
    <location>
        <begin position="17"/>
        <end position="213"/>
    </location>
</feature>
<sequence length="213" mass="23154">MLMPQFSLTVQEETPLSGVYVISPLPRGFGHTVGNMLRRVLLSSLEGAAITHVKIKGVNHPFDSMSGVKEDVIALLMQLKQIRFAYEGEGEQKLTLKKKGGAKVTAADIEDSALCTVLNKDLYLCELADKGALDIELYVNRNVGYIEAEQQEDKGFDVIKMDAVFSPVIAVTVAVESTRVRRLTNNDKLTISITTDGSVLGSVALKKASELLA</sequence>
<proteinExistence type="inferred from homology"/>
<dbReference type="AlphaFoldDB" id="A0A2M8KU95"/>
<dbReference type="GO" id="GO:0006351">
    <property type="term" value="P:DNA-templated transcription"/>
    <property type="evidence" value="ECO:0007669"/>
    <property type="project" value="InterPro"/>
</dbReference>
<evidence type="ECO:0000256" key="3">
    <source>
        <dbReference type="ARBA" id="ARBA00015972"/>
    </source>
</evidence>
<gene>
    <name evidence="12" type="ORF">COU89_03090</name>
</gene>
<organism evidence="12 13">
    <name type="scientific">Candidatus Roizmanbacteria bacterium CG10_big_fil_rev_8_21_14_0_10_45_7</name>
    <dbReference type="NCBI Taxonomy" id="1974854"/>
    <lineage>
        <taxon>Bacteria</taxon>
        <taxon>Candidatus Roizmaniibacteriota</taxon>
    </lineage>
</organism>
<keyword evidence="5 12" id="KW-0808">Transferase</keyword>
<evidence type="ECO:0000256" key="1">
    <source>
        <dbReference type="ARBA" id="ARBA00007123"/>
    </source>
</evidence>
<dbReference type="SUPFAM" id="SSF55257">
    <property type="entry name" value="RBP11-like subunits of RNA polymerase"/>
    <property type="match status" value="1"/>
</dbReference>
<evidence type="ECO:0000313" key="13">
    <source>
        <dbReference type="Proteomes" id="UP000231569"/>
    </source>
</evidence>
<keyword evidence="6 12" id="KW-0548">Nucleotidyltransferase</keyword>
<dbReference type="InterPro" id="IPR036603">
    <property type="entry name" value="RBP11-like"/>
</dbReference>
<comment type="caution">
    <text evidence="12">The sequence shown here is derived from an EMBL/GenBank/DDBJ whole genome shotgun (WGS) entry which is preliminary data.</text>
</comment>
<dbReference type="CDD" id="cd06928">
    <property type="entry name" value="RNAP_alpha_NTD"/>
    <property type="match status" value="1"/>
</dbReference>
<dbReference type="InterPro" id="IPR011263">
    <property type="entry name" value="DNA-dir_RNA_pol_RpoA/D/Rpb3"/>
</dbReference>
<evidence type="ECO:0000313" key="12">
    <source>
        <dbReference type="EMBL" id="PJE63508.1"/>
    </source>
</evidence>
<keyword evidence="4 12" id="KW-0240">DNA-directed RNA polymerase</keyword>
<dbReference type="Gene3D" id="2.170.120.12">
    <property type="entry name" value="DNA-directed RNA polymerase, insert domain"/>
    <property type="match status" value="1"/>
</dbReference>
<keyword evidence="7" id="KW-0804">Transcription</keyword>
<evidence type="ECO:0000256" key="4">
    <source>
        <dbReference type="ARBA" id="ARBA00022478"/>
    </source>
</evidence>
<dbReference type="GO" id="GO:0005737">
    <property type="term" value="C:cytoplasm"/>
    <property type="evidence" value="ECO:0007669"/>
    <property type="project" value="UniProtKB-ARBA"/>
</dbReference>
<dbReference type="GO" id="GO:0003899">
    <property type="term" value="F:DNA-directed RNA polymerase activity"/>
    <property type="evidence" value="ECO:0007669"/>
    <property type="project" value="UniProtKB-EC"/>
</dbReference>
<evidence type="ECO:0000256" key="2">
    <source>
        <dbReference type="ARBA" id="ARBA00012418"/>
    </source>
</evidence>
<dbReference type="FunFam" id="2.170.120.12:FF:000001">
    <property type="entry name" value="DNA-directed RNA polymerase subunit alpha"/>
    <property type="match status" value="1"/>
</dbReference>
<accession>A0A2M8KU95</accession>
<dbReference type="Gene3D" id="3.30.1360.10">
    <property type="entry name" value="RNA polymerase, RBP11-like subunit"/>
    <property type="match status" value="1"/>
</dbReference>
<dbReference type="EC" id="2.7.7.6" evidence="2"/>
<evidence type="ECO:0000256" key="9">
    <source>
        <dbReference type="ARBA" id="ARBA00033070"/>
    </source>
</evidence>
<dbReference type="Pfam" id="PF01193">
    <property type="entry name" value="RNA_pol_L"/>
    <property type="match status" value="1"/>
</dbReference>
<feature type="non-terminal residue" evidence="12">
    <location>
        <position position="213"/>
    </location>
</feature>
<evidence type="ECO:0000256" key="8">
    <source>
        <dbReference type="ARBA" id="ARBA00032524"/>
    </source>
</evidence>
<dbReference type="Proteomes" id="UP000231569">
    <property type="component" value="Unassembled WGS sequence"/>
</dbReference>
<evidence type="ECO:0000256" key="10">
    <source>
        <dbReference type="ARBA" id="ARBA00048552"/>
    </source>
</evidence>
<dbReference type="GO" id="GO:0000428">
    <property type="term" value="C:DNA-directed RNA polymerase complex"/>
    <property type="evidence" value="ECO:0007669"/>
    <property type="project" value="UniProtKB-KW"/>
</dbReference>
<name>A0A2M8KU95_9BACT</name>
<dbReference type="InterPro" id="IPR011262">
    <property type="entry name" value="DNA-dir_RNA_pol_insert"/>
</dbReference>
<reference evidence="13" key="1">
    <citation type="submission" date="2017-09" db="EMBL/GenBank/DDBJ databases">
        <title>Depth-based differentiation of microbial function through sediment-hosted aquifers and enrichment of novel symbionts in the deep terrestrial subsurface.</title>
        <authorList>
            <person name="Probst A.J."/>
            <person name="Ladd B."/>
            <person name="Jarett J.K."/>
            <person name="Geller-Mcgrath D.E."/>
            <person name="Sieber C.M.K."/>
            <person name="Emerson J.B."/>
            <person name="Anantharaman K."/>
            <person name="Thomas B.C."/>
            <person name="Malmstrom R."/>
            <person name="Stieglmeier M."/>
            <person name="Klingl A."/>
            <person name="Woyke T."/>
            <person name="Ryan C.M."/>
            <person name="Banfield J.F."/>
        </authorList>
    </citation>
    <scope>NUCLEOTIDE SEQUENCE [LARGE SCALE GENOMIC DNA]</scope>
</reference>
<dbReference type="SUPFAM" id="SSF56553">
    <property type="entry name" value="Insert subdomain of RNA polymerase alpha subunit"/>
    <property type="match status" value="1"/>
</dbReference>
<dbReference type="InterPro" id="IPR036643">
    <property type="entry name" value="RNApol_insert_sf"/>
</dbReference>
<dbReference type="Pfam" id="PF01000">
    <property type="entry name" value="RNA_pol_A_bac"/>
    <property type="match status" value="1"/>
</dbReference>
<dbReference type="SMART" id="SM00662">
    <property type="entry name" value="RPOLD"/>
    <property type="match status" value="1"/>
</dbReference>
<evidence type="ECO:0000256" key="5">
    <source>
        <dbReference type="ARBA" id="ARBA00022679"/>
    </source>
</evidence>
<evidence type="ECO:0000259" key="11">
    <source>
        <dbReference type="SMART" id="SM00662"/>
    </source>
</evidence>
<evidence type="ECO:0000256" key="7">
    <source>
        <dbReference type="ARBA" id="ARBA00023163"/>
    </source>
</evidence>
<protein>
    <recommendedName>
        <fullName evidence="3">DNA-directed RNA polymerase subunit alpha</fullName>
        <ecNumber evidence="2">2.7.7.6</ecNumber>
    </recommendedName>
    <alternativeName>
        <fullName evidence="9">RNA polymerase subunit alpha</fullName>
    </alternativeName>
    <alternativeName>
        <fullName evidence="8">Transcriptase subunit alpha</fullName>
    </alternativeName>
</protein>
<comment type="catalytic activity">
    <reaction evidence="10">
        <text>RNA(n) + a ribonucleoside 5'-triphosphate = RNA(n+1) + diphosphate</text>
        <dbReference type="Rhea" id="RHEA:21248"/>
        <dbReference type="Rhea" id="RHEA-COMP:14527"/>
        <dbReference type="Rhea" id="RHEA-COMP:17342"/>
        <dbReference type="ChEBI" id="CHEBI:33019"/>
        <dbReference type="ChEBI" id="CHEBI:61557"/>
        <dbReference type="ChEBI" id="CHEBI:140395"/>
        <dbReference type="EC" id="2.7.7.6"/>
    </reaction>
</comment>
<evidence type="ECO:0000256" key="6">
    <source>
        <dbReference type="ARBA" id="ARBA00022695"/>
    </source>
</evidence>